<dbReference type="GO" id="GO:0003917">
    <property type="term" value="F:DNA topoisomerase type I (single strand cut, ATP-independent) activity"/>
    <property type="evidence" value="ECO:0007669"/>
    <property type="project" value="UniProtKB-EC"/>
</dbReference>
<evidence type="ECO:0000256" key="1">
    <source>
        <dbReference type="ARBA" id="ARBA00000213"/>
    </source>
</evidence>
<feature type="domain" description="Topo IA-type catalytic" evidence="12">
    <location>
        <begin position="155"/>
        <end position="633"/>
    </location>
</feature>
<dbReference type="STRING" id="1121338.CLTEP_24460"/>
<dbReference type="PROSITE" id="PS00396">
    <property type="entry name" value="TOPO_IA_1"/>
    <property type="match status" value="1"/>
</dbReference>
<evidence type="ECO:0000256" key="4">
    <source>
        <dbReference type="ARBA" id="ARBA00023029"/>
    </source>
</evidence>
<evidence type="ECO:0000256" key="5">
    <source>
        <dbReference type="ARBA" id="ARBA00023125"/>
    </source>
</evidence>
<dbReference type="Gene3D" id="1.10.290.10">
    <property type="entry name" value="Topoisomerase I, domain 4"/>
    <property type="match status" value="1"/>
</dbReference>
<reference evidence="13 14" key="1">
    <citation type="submission" date="2016-02" db="EMBL/GenBank/DDBJ databases">
        <title>Genome sequence of Clostridium tepidiprofundi DSM 19306.</title>
        <authorList>
            <person name="Poehlein A."/>
            <person name="Daniel R."/>
        </authorList>
    </citation>
    <scope>NUCLEOTIDE SEQUENCE [LARGE SCALE GENOMIC DNA]</scope>
    <source>
        <strain evidence="13 14">DSM 19306</strain>
    </source>
</reference>
<comment type="caution">
    <text evidence="13">The sequence shown here is derived from an EMBL/GenBank/DDBJ whole genome shotgun (WGS) entry which is preliminary data.</text>
</comment>
<organism evidence="13 14">
    <name type="scientific">Clostridium tepidiprofundi DSM 19306</name>
    <dbReference type="NCBI Taxonomy" id="1121338"/>
    <lineage>
        <taxon>Bacteria</taxon>
        <taxon>Bacillati</taxon>
        <taxon>Bacillota</taxon>
        <taxon>Clostridia</taxon>
        <taxon>Eubacteriales</taxon>
        <taxon>Clostridiaceae</taxon>
        <taxon>Clostridium</taxon>
    </lineage>
</organism>
<evidence type="ECO:0000256" key="9">
    <source>
        <dbReference type="ARBA" id="ARBA00032235"/>
    </source>
</evidence>
<comment type="catalytic activity">
    <reaction evidence="1">
        <text>ATP-independent breakage of single-stranded DNA, followed by passage and rejoining.</text>
        <dbReference type="EC" id="5.6.2.1"/>
    </reaction>
</comment>
<dbReference type="Gene3D" id="2.70.20.10">
    <property type="entry name" value="Topoisomerase I, domain 3"/>
    <property type="match status" value="1"/>
</dbReference>
<keyword evidence="14" id="KW-1185">Reference proteome</keyword>
<dbReference type="PROSITE" id="PS50880">
    <property type="entry name" value="TOPRIM"/>
    <property type="match status" value="1"/>
</dbReference>
<dbReference type="GO" id="GO:0003677">
    <property type="term" value="F:DNA binding"/>
    <property type="evidence" value="ECO:0007669"/>
    <property type="project" value="UniProtKB-KW"/>
</dbReference>
<dbReference type="InterPro" id="IPR013497">
    <property type="entry name" value="Topo_IA_cen"/>
</dbReference>
<dbReference type="PANTHER" id="PTHR11390:SF21">
    <property type="entry name" value="DNA TOPOISOMERASE 3-ALPHA"/>
    <property type="match status" value="1"/>
</dbReference>
<proteinExistence type="inferred from homology"/>
<dbReference type="PATRIC" id="fig|1121338.3.peg.2530"/>
<dbReference type="RefSeq" id="WP_066827061.1">
    <property type="nucleotide sequence ID" value="NZ_LTBA01000052.1"/>
</dbReference>
<dbReference type="GO" id="GO:0006281">
    <property type="term" value="P:DNA repair"/>
    <property type="evidence" value="ECO:0007669"/>
    <property type="project" value="TreeGrafter"/>
</dbReference>
<dbReference type="SMART" id="SM00493">
    <property type="entry name" value="TOPRIM"/>
    <property type="match status" value="1"/>
</dbReference>
<dbReference type="CDD" id="cd03362">
    <property type="entry name" value="TOPRIM_TopoIA_TopoIII"/>
    <property type="match status" value="1"/>
</dbReference>
<dbReference type="InterPro" id="IPR013825">
    <property type="entry name" value="Topo_IA_cen_sub2"/>
</dbReference>
<dbReference type="GO" id="GO:0006310">
    <property type="term" value="P:DNA recombination"/>
    <property type="evidence" value="ECO:0007669"/>
    <property type="project" value="TreeGrafter"/>
</dbReference>
<dbReference type="CDD" id="cd00186">
    <property type="entry name" value="TOP1Ac"/>
    <property type="match status" value="1"/>
</dbReference>
<dbReference type="OrthoDB" id="9803554at2"/>
<evidence type="ECO:0000259" key="12">
    <source>
        <dbReference type="PROSITE" id="PS52039"/>
    </source>
</evidence>
<evidence type="ECO:0000256" key="6">
    <source>
        <dbReference type="ARBA" id="ARBA00023235"/>
    </source>
</evidence>
<evidence type="ECO:0000256" key="3">
    <source>
        <dbReference type="ARBA" id="ARBA00012891"/>
    </source>
</evidence>
<dbReference type="InterPro" id="IPR013826">
    <property type="entry name" value="Topo_IA_cen_sub3"/>
</dbReference>
<dbReference type="GO" id="GO:0043597">
    <property type="term" value="C:cytoplasmic replication fork"/>
    <property type="evidence" value="ECO:0007669"/>
    <property type="project" value="TreeGrafter"/>
</dbReference>
<dbReference type="InterPro" id="IPR003601">
    <property type="entry name" value="Topo_IA_2"/>
</dbReference>
<dbReference type="AlphaFoldDB" id="A0A151ATL0"/>
<dbReference type="Proteomes" id="UP000075531">
    <property type="component" value="Unassembled WGS sequence"/>
</dbReference>
<dbReference type="Pfam" id="PF13342">
    <property type="entry name" value="Toprim_Crpt"/>
    <property type="match status" value="1"/>
</dbReference>
<evidence type="ECO:0000256" key="8">
    <source>
        <dbReference type="ARBA" id="ARBA00031985"/>
    </source>
</evidence>
<dbReference type="GO" id="GO:0006265">
    <property type="term" value="P:DNA topological change"/>
    <property type="evidence" value="ECO:0007669"/>
    <property type="project" value="InterPro"/>
</dbReference>
<dbReference type="PANTHER" id="PTHR11390">
    <property type="entry name" value="PROKARYOTIC DNA TOPOISOMERASE"/>
    <property type="match status" value="1"/>
</dbReference>
<dbReference type="Gene3D" id="3.40.50.140">
    <property type="match status" value="1"/>
</dbReference>
<dbReference type="PROSITE" id="PS52039">
    <property type="entry name" value="TOPO_IA_2"/>
    <property type="match status" value="1"/>
</dbReference>
<evidence type="ECO:0000256" key="10">
    <source>
        <dbReference type="ARBA" id="ARBA00032877"/>
    </source>
</evidence>
<feature type="domain" description="Toprim" evidence="11">
    <location>
        <begin position="3"/>
        <end position="137"/>
    </location>
</feature>
<dbReference type="Pfam" id="PF01131">
    <property type="entry name" value="Topoisom_bac"/>
    <property type="match status" value="1"/>
</dbReference>
<evidence type="ECO:0000313" key="14">
    <source>
        <dbReference type="Proteomes" id="UP000075531"/>
    </source>
</evidence>
<evidence type="ECO:0000313" key="13">
    <source>
        <dbReference type="EMBL" id="KYH30989.1"/>
    </source>
</evidence>
<dbReference type="InterPro" id="IPR013824">
    <property type="entry name" value="Topo_IA_cen_sub1"/>
</dbReference>
<evidence type="ECO:0000256" key="2">
    <source>
        <dbReference type="ARBA" id="ARBA00009446"/>
    </source>
</evidence>
<dbReference type="InterPro" id="IPR000380">
    <property type="entry name" value="Topo_IA"/>
</dbReference>
<keyword evidence="6 13" id="KW-0413">Isomerase</keyword>
<dbReference type="InterPro" id="IPR025589">
    <property type="entry name" value="Toprim_C_rpt"/>
</dbReference>
<evidence type="ECO:0000259" key="11">
    <source>
        <dbReference type="PROSITE" id="PS50880"/>
    </source>
</evidence>
<dbReference type="InterPro" id="IPR006171">
    <property type="entry name" value="TOPRIM_dom"/>
</dbReference>
<dbReference type="SMART" id="SM00437">
    <property type="entry name" value="TOP1Ac"/>
    <property type="match status" value="1"/>
</dbReference>
<dbReference type="Gene3D" id="1.10.460.10">
    <property type="entry name" value="Topoisomerase I, domain 2"/>
    <property type="match status" value="1"/>
</dbReference>
<name>A0A151ATL0_9CLOT</name>
<keyword evidence="5" id="KW-0238">DNA-binding</keyword>
<dbReference type="EC" id="5.6.2.1" evidence="3"/>
<dbReference type="InterPro" id="IPR023405">
    <property type="entry name" value="Topo_IA_core_domain"/>
</dbReference>
<dbReference type="InterPro" id="IPR034144">
    <property type="entry name" value="TOPRIM_TopoIII"/>
</dbReference>
<dbReference type="SMART" id="SM00436">
    <property type="entry name" value="TOP1Bc"/>
    <property type="match status" value="1"/>
</dbReference>
<dbReference type="EMBL" id="LTBA01000052">
    <property type="protein sequence ID" value="KYH30989.1"/>
    <property type="molecule type" value="Genomic_DNA"/>
</dbReference>
<dbReference type="InterPro" id="IPR023406">
    <property type="entry name" value="Topo_IA_AS"/>
</dbReference>
<evidence type="ECO:0000256" key="7">
    <source>
        <dbReference type="ARBA" id="ARBA00030003"/>
    </source>
</evidence>
<gene>
    <name evidence="13" type="primary">topB_2</name>
    <name evidence="13" type="ORF">CLTEP_24460</name>
</gene>
<dbReference type="Pfam" id="PF01751">
    <property type="entry name" value="Toprim"/>
    <property type="match status" value="1"/>
</dbReference>
<dbReference type="SUPFAM" id="SSF56712">
    <property type="entry name" value="Prokaryotic type I DNA topoisomerase"/>
    <property type="match status" value="1"/>
</dbReference>
<protein>
    <recommendedName>
        <fullName evidence="3">DNA topoisomerase</fullName>
        <ecNumber evidence="3">5.6.2.1</ecNumber>
    </recommendedName>
    <alternativeName>
        <fullName evidence="10">Omega-protein</fullName>
    </alternativeName>
    <alternativeName>
        <fullName evidence="9">Relaxing enzyme</fullName>
    </alternativeName>
    <alternativeName>
        <fullName evidence="7">Swivelase</fullName>
    </alternativeName>
    <alternativeName>
        <fullName evidence="8">Untwisting enzyme</fullName>
    </alternativeName>
</protein>
<accession>A0A151ATL0</accession>
<dbReference type="PRINTS" id="PR00417">
    <property type="entry name" value="PRTPISMRASEI"/>
</dbReference>
<sequence>MGKSLFITEKPSVAMEYVKVLKVKGNKGNGYIESENAIFTWCVGHLVSMSYPEAYDEKLKKWSLSTLPFLPKEYKYEIIKSVAKQFEIVKQLLLRDDIDTIYVCTDSGREGEYIYRLVDQMIGVKGKNKKRVWIDSQTEDEIKRGIKEAKPLSEYDYLADSAYLRAKEDYLVGINFSRLLTLIYGKVISNMIGEEKIVIAVGRVMSCVLGMIVEREIEIRNFKKTSFYKIIAKFNIDDKNIYEGQWKAVEGSEYHESNLLYNASGFKKKENAEKLIEKLHITGEENKVFVESITKKTEKKNAPLLFNLAELQNECSKIFKINPDQTLSRIQNLYEKKMLTYPRTDARVLSNAVAKEISKNIKKLTAYTGDTEVKLIAENILDNKWYSKISKTKYVDDSKITDHYAIIPTGEGLHNYKSLSDLDKKIFNLVVRRFLSIFYPPAVFKKVSIVTKIGCESFFSNNKVCVESGYLDVLKTDKKKRGDGDLKFLSNLKKGEKVEIEDIFIKNSETSPPKRYTTGTIILAMENAGKLIEDEELREHIKGSGIGTSATRAEILKKLERIEYIKSNSKTQVLTPTLKGEAIYGVIKDSIPSLLNPKFTASWEKGLKMVVDNDIKKDEFMNKLEGYIRKSITKVLKHNRAINIEKIFSEIIKNNQTKIDFSRSLDILGVCPFCQNGNIVKNSKGYGCTNWKNGCNFFIGNIAGIDIPAQQIKKLISKGSTDIIDGFNSKKGTQFSASLVIDENKIKFCFYK</sequence>
<dbReference type="InterPro" id="IPR003602">
    <property type="entry name" value="Topo_IA_DNA-bd_dom"/>
</dbReference>
<comment type="similarity">
    <text evidence="2">Belongs to the type IA topoisomerase family.</text>
</comment>
<keyword evidence="4" id="KW-0799">Topoisomerase</keyword>